<evidence type="ECO:0000313" key="6">
    <source>
        <dbReference type="Proteomes" id="UP000676310"/>
    </source>
</evidence>
<dbReference type="Gene3D" id="3.40.50.720">
    <property type="entry name" value="NAD(P)-binding Rossmann-like Domain"/>
    <property type="match status" value="1"/>
</dbReference>
<dbReference type="GO" id="GO:0016616">
    <property type="term" value="F:oxidoreductase activity, acting on the CH-OH group of donors, NAD or NADP as acceptor"/>
    <property type="evidence" value="ECO:0007669"/>
    <property type="project" value="TreeGrafter"/>
</dbReference>
<protein>
    <recommendedName>
        <fullName evidence="4">Ketoreductase domain-containing protein</fullName>
    </recommendedName>
</protein>
<evidence type="ECO:0000256" key="3">
    <source>
        <dbReference type="ARBA" id="ARBA00023002"/>
    </source>
</evidence>
<dbReference type="PANTHER" id="PTHR42760:SF83">
    <property type="entry name" value="(3R)-3-HYDROXYACYL-COA DEHYDROGENASE"/>
    <property type="match status" value="1"/>
</dbReference>
<dbReference type="GeneID" id="67012173"/>
<dbReference type="OrthoDB" id="1669814at2759"/>
<organism evidence="5 6">
    <name type="scientific">Alternaria atra</name>
    <dbReference type="NCBI Taxonomy" id="119953"/>
    <lineage>
        <taxon>Eukaryota</taxon>
        <taxon>Fungi</taxon>
        <taxon>Dikarya</taxon>
        <taxon>Ascomycota</taxon>
        <taxon>Pezizomycotina</taxon>
        <taxon>Dothideomycetes</taxon>
        <taxon>Pleosporomycetidae</taxon>
        <taxon>Pleosporales</taxon>
        <taxon>Pleosporineae</taxon>
        <taxon>Pleosporaceae</taxon>
        <taxon>Alternaria</taxon>
        <taxon>Alternaria sect. Ulocladioides</taxon>
    </lineage>
</organism>
<dbReference type="AlphaFoldDB" id="A0A8J2IHZ9"/>
<dbReference type="InterPro" id="IPR057326">
    <property type="entry name" value="KR_dom"/>
</dbReference>
<proteinExistence type="inferred from homology"/>
<evidence type="ECO:0000259" key="4">
    <source>
        <dbReference type="SMART" id="SM00822"/>
    </source>
</evidence>
<dbReference type="PRINTS" id="PR00080">
    <property type="entry name" value="SDRFAMILY"/>
</dbReference>
<name>A0A8J2IHZ9_9PLEO</name>
<evidence type="ECO:0000313" key="5">
    <source>
        <dbReference type="EMBL" id="CAG5188043.1"/>
    </source>
</evidence>
<accession>A0A8J2IHZ9</accession>
<feature type="domain" description="Ketoreductase" evidence="4">
    <location>
        <begin position="46"/>
        <end position="221"/>
    </location>
</feature>
<dbReference type="FunFam" id="3.40.50.720:FF:000084">
    <property type="entry name" value="Short-chain dehydrogenase reductase"/>
    <property type="match status" value="1"/>
</dbReference>
<reference evidence="5" key="1">
    <citation type="submission" date="2021-05" db="EMBL/GenBank/DDBJ databases">
        <authorList>
            <person name="Stam R."/>
        </authorList>
    </citation>
    <scope>NUCLEOTIDE SEQUENCE</scope>
    <source>
        <strain evidence="5">CS162</strain>
    </source>
</reference>
<dbReference type="SMART" id="SM00822">
    <property type="entry name" value="PKS_KR"/>
    <property type="match status" value="1"/>
</dbReference>
<dbReference type="GO" id="GO:0006633">
    <property type="term" value="P:fatty acid biosynthetic process"/>
    <property type="evidence" value="ECO:0007669"/>
    <property type="project" value="TreeGrafter"/>
</dbReference>
<dbReference type="InterPro" id="IPR036291">
    <property type="entry name" value="NAD(P)-bd_dom_sf"/>
</dbReference>
<dbReference type="EMBL" id="CAJRGZ010000032">
    <property type="protein sequence ID" value="CAG5188043.1"/>
    <property type="molecule type" value="Genomic_DNA"/>
</dbReference>
<dbReference type="PROSITE" id="PS00061">
    <property type="entry name" value="ADH_SHORT"/>
    <property type="match status" value="1"/>
</dbReference>
<keyword evidence="2" id="KW-0521">NADP</keyword>
<comment type="caution">
    <text evidence="5">The sequence shown here is derived from an EMBL/GenBank/DDBJ whole genome shotgun (WGS) entry which is preliminary data.</text>
</comment>
<dbReference type="Proteomes" id="UP000676310">
    <property type="component" value="Unassembled WGS sequence"/>
</dbReference>
<dbReference type="GO" id="GO:0048038">
    <property type="term" value="F:quinone binding"/>
    <property type="evidence" value="ECO:0007669"/>
    <property type="project" value="TreeGrafter"/>
</dbReference>
<sequence length="290" mass="31034">MEAATKSIREICAKSDARERQKIQEQIRDLQKDLYSDCMAKEFQDKVVLITGAASGIGRAVALKLSSLGASVSLCDLNFPSLNAVASECTTPTHLRKVDVGSSTQVQEFVDSTVKGLGRLDYVFNCAGVNPTSMKLEDTSEEYWDKLVNTNLKGVFLVTKACLPHLQRGSAIVNVSSVSGIRGSALQSVYCTTKFGLIGMTKSHALEFGPRGIRVNAICPGYIDTPSNAGIVKGGEAVERMRNGNALERLGEPEEVADVVAFLFGEGARYVNGAVVEIDGGIKMSSTTSK</sequence>
<dbReference type="PANTHER" id="PTHR42760">
    <property type="entry name" value="SHORT-CHAIN DEHYDROGENASES/REDUCTASES FAMILY MEMBER"/>
    <property type="match status" value="1"/>
</dbReference>
<comment type="similarity">
    <text evidence="1">Belongs to the short-chain dehydrogenases/reductases (SDR) family.</text>
</comment>
<dbReference type="CDD" id="cd05233">
    <property type="entry name" value="SDR_c"/>
    <property type="match status" value="1"/>
</dbReference>
<dbReference type="InterPro" id="IPR020904">
    <property type="entry name" value="Sc_DH/Rdtase_CS"/>
</dbReference>
<dbReference type="SUPFAM" id="SSF51735">
    <property type="entry name" value="NAD(P)-binding Rossmann-fold domains"/>
    <property type="match status" value="1"/>
</dbReference>
<gene>
    <name evidence="5" type="ORF">ALTATR162_LOCUS11855</name>
</gene>
<keyword evidence="6" id="KW-1185">Reference proteome</keyword>
<dbReference type="Pfam" id="PF13561">
    <property type="entry name" value="adh_short_C2"/>
    <property type="match status" value="1"/>
</dbReference>
<dbReference type="RefSeq" id="XP_043175432.1">
    <property type="nucleotide sequence ID" value="XM_043319497.1"/>
</dbReference>
<evidence type="ECO:0000256" key="2">
    <source>
        <dbReference type="ARBA" id="ARBA00022857"/>
    </source>
</evidence>
<dbReference type="PRINTS" id="PR00081">
    <property type="entry name" value="GDHRDH"/>
</dbReference>
<dbReference type="InterPro" id="IPR002347">
    <property type="entry name" value="SDR_fam"/>
</dbReference>
<evidence type="ECO:0000256" key="1">
    <source>
        <dbReference type="ARBA" id="ARBA00006484"/>
    </source>
</evidence>
<keyword evidence="3" id="KW-0560">Oxidoreductase</keyword>